<dbReference type="GO" id="GO:0003950">
    <property type="term" value="F:NAD+ poly-ADP-ribosyltransferase activity"/>
    <property type="evidence" value="ECO:0007669"/>
    <property type="project" value="InterPro"/>
</dbReference>
<accession>M2MIN2</accession>
<dbReference type="EMBL" id="KB445564">
    <property type="protein sequence ID" value="EMC91128.1"/>
    <property type="molecule type" value="Genomic_DNA"/>
</dbReference>
<evidence type="ECO:0000313" key="3">
    <source>
        <dbReference type="Proteomes" id="UP000011761"/>
    </source>
</evidence>
<dbReference type="OrthoDB" id="2017365at2759"/>
<feature type="domain" description="PARP catalytic" evidence="1">
    <location>
        <begin position="6"/>
        <end position="32"/>
    </location>
</feature>
<name>M2MIN2_BAUPA</name>
<dbReference type="Gene3D" id="3.90.228.10">
    <property type="match status" value="1"/>
</dbReference>
<dbReference type="SUPFAM" id="SSF56399">
    <property type="entry name" value="ADP-ribosylation"/>
    <property type="match status" value="1"/>
</dbReference>
<evidence type="ECO:0000259" key="1">
    <source>
        <dbReference type="Pfam" id="PF00644"/>
    </source>
</evidence>
<reference evidence="2 3" key="1">
    <citation type="journal article" date="2012" name="PLoS Pathog.">
        <title>Diverse lifestyles and strategies of plant pathogenesis encoded in the genomes of eighteen Dothideomycetes fungi.</title>
        <authorList>
            <person name="Ohm R.A."/>
            <person name="Feau N."/>
            <person name="Henrissat B."/>
            <person name="Schoch C.L."/>
            <person name="Horwitz B.A."/>
            <person name="Barry K.W."/>
            <person name="Condon B.J."/>
            <person name="Copeland A.C."/>
            <person name="Dhillon B."/>
            <person name="Glaser F."/>
            <person name="Hesse C.N."/>
            <person name="Kosti I."/>
            <person name="LaButti K."/>
            <person name="Lindquist E.A."/>
            <person name="Lucas S."/>
            <person name="Salamov A.A."/>
            <person name="Bradshaw R.E."/>
            <person name="Ciuffetti L."/>
            <person name="Hamelin R.C."/>
            <person name="Kema G.H.J."/>
            <person name="Lawrence C."/>
            <person name="Scott J.A."/>
            <person name="Spatafora J.W."/>
            <person name="Turgeon B.G."/>
            <person name="de Wit P.J.G.M."/>
            <person name="Zhong S."/>
            <person name="Goodwin S.B."/>
            <person name="Grigoriev I.V."/>
        </authorList>
    </citation>
    <scope>NUCLEOTIDE SEQUENCE [LARGE SCALE GENOMIC DNA]</scope>
    <source>
        <strain evidence="2 3">UAMH 10762</strain>
    </source>
</reference>
<gene>
    <name evidence="2" type="ORF">BAUCODRAFT_39268</name>
</gene>
<dbReference type="STRING" id="717646.M2MIN2"/>
<dbReference type="InterPro" id="IPR012317">
    <property type="entry name" value="Poly(ADP-ribose)pol_cat_dom"/>
</dbReference>
<dbReference type="Pfam" id="PF00644">
    <property type="entry name" value="PARP"/>
    <property type="match status" value="1"/>
</dbReference>
<organism evidence="2 3">
    <name type="scientific">Baudoinia panamericana (strain UAMH 10762)</name>
    <name type="common">Angels' share fungus</name>
    <name type="synonym">Baudoinia compniacensis (strain UAMH 10762)</name>
    <dbReference type="NCBI Taxonomy" id="717646"/>
    <lineage>
        <taxon>Eukaryota</taxon>
        <taxon>Fungi</taxon>
        <taxon>Dikarya</taxon>
        <taxon>Ascomycota</taxon>
        <taxon>Pezizomycotina</taxon>
        <taxon>Dothideomycetes</taxon>
        <taxon>Dothideomycetidae</taxon>
        <taxon>Mycosphaerellales</taxon>
        <taxon>Teratosphaeriaceae</taxon>
        <taxon>Baudoinia</taxon>
    </lineage>
</organism>
<dbReference type="AlphaFoldDB" id="M2MIN2"/>
<protein>
    <recommendedName>
        <fullName evidence="1">PARP catalytic domain-containing protein</fullName>
    </recommendedName>
</protein>
<dbReference type="KEGG" id="bcom:BAUCODRAFT_39268"/>
<dbReference type="RefSeq" id="XP_007681368.1">
    <property type="nucleotide sequence ID" value="XM_007683178.1"/>
</dbReference>
<sequence>MLNARVGGILSQGLRIAPPEAPVNGYAFGKACILQTSRPKVRITLSALALAKQVCFSYAKSSSVTPCTSSLGGDGNAREGAEKEGAIATFGIGRTVPQGWVHAGNNISKDL</sequence>
<dbReference type="HOGENOM" id="CLU_2157900_0_0_1"/>
<proteinExistence type="predicted"/>
<dbReference type="GeneID" id="19113757"/>
<evidence type="ECO:0000313" key="2">
    <source>
        <dbReference type="EMBL" id="EMC91128.1"/>
    </source>
</evidence>
<dbReference type="Proteomes" id="UP000011761">
    <property type="component" value="Unassembled WGS sequence"/>
</dbReference>
<keyword evidence="3" id="KW-1185">Reference proteome</keyword>